<dbReference type="AlphaFoldDB" id="B4QCB6"/>
<evidence type="ECO:0000313" key="3">
    <source>
        <dbReference type="Proteomes" id="UP000000304"/>
    </source>
</evidence>
<gene>
    <name evidence="2" type="primary">Dsim\GD25403</name>
    <name evidence="2" type="ORF">Dsim_GD25403</name>
</gene>
<reference evidence="2 3" key="1">
    <citation type="journal article" date="2007" name="Nature">
        <title>Evolution of genes and genomes on the Drosophila phylogeny.</title>
        <authorList>
            <consortium name="Drosophila 12 Genomes Consortium"/>
            <person name="Clark A.G."/>
            <person name="Eisen M.B."/>
            <person name="Smith D.R."/>
            <person name="Bergman C.M."/>
            <person name="Oliver B."/>
            <person name="Markow T.A."/>
            <person name="Kaufman T.C."/>
            <person name="Kellis M."/>
            <person name="Gelbart W."/>
            <person name="Iyer V.N."/>
            <person name="Pollard D.A."/>
            <person name="Sackton T.B."/>
            <person name="Larracuente A.M."/>
            <person name="Singh N.D."/>
            <person name="Abad J.P."/>
            <person name="Abt D.N."/>
            <person name="Adryan B."/>
            <person name="Aguade M."/>
            <person name="Akashi H."/>
            <person name="Anderson W.W."/>
            <person name="Aquadro C.F."/>
            <person name="Ardell D.H."/>
            <person name="Arguello R."/>
            <person name="Artieri C.G."/>
            <person name="Barbash D.A."/>
            <person name="Barker D."/>
            <person name="Barsanti P."/>
            <person name="Batterham P."/>
            <person name="Batzoglou S."/>
            <person name="Begun D."/>
            <person name="Bhutkar A."/>
            <person name="Blanco E."/>
            <person name="Bosak S.A."/>
            <person name="Bradley R.K."/>
            <person name="Brand A.D."/>
            <person name="Brent M.R."/>
            <person name="Brooks A.N."/>
            <person name="Brown R.H."/>
            <person name="Butlin R.K."/>
            <person name="Caggese C."/>
            <person name="Calvi B.R."/>
            <person name="Bernardo de Carvalho A."/>
            <person name="Caspi A."/>
            <person name="Castrezana S."/>
            <person name="Celniker S.E."/>
            <person name="Chang J.L."/>
            <person name="Chapple C."/>
            <person name="Chatterji S."/>
            <person name="Chinwalla A."/>
            <person name="Civetta A."/>
            <person name="Clifton S.W."/>
            <person name="Comeron J.M."/>
            <person name="Costello J.C."/>
            <person name="Coyne J.A."/>
            <person name="Daub J."/>
            <person name="David R.G."/>
            <person name="Delcher A.L."/>
            <person name="Delehaunty K."/>
            <person name="Do C.B."/>
            <person name="Ebling H."/>
            <person name="Edwards K."/>
            <person name="Eickbush T."/>
            <person name="Evans J.D."/>
            <person name="Filipski A."/>
            <person name="Findeiss S."/>
            <person name="Freyhult E."/>
            <person name="Fulton L."/>
            <person name="Fulton R."/>
            <person name="Garcia A.C."/>
            <person name="Gardiner A."/>
            <person name="Garfield D.A."/>
            <person name="Garvin B.E."/>
            <person name="Gibson G."/>
            <person name="Gilbert D."/>
            <person name="Gnerre S."/>
            <person name="Godfrey J."/>
            <person name="Good R."/>
            <person name="Gotea V."/>
            <person name="Gravely B."/>
            <person name="Greenberg A.J."/>
            <person name="Griffiths-Jones S."/>
            <person name="Gross S."/>
            <person name="Guigo R."/>
            <person name="Gustafson E.A."/>
            <person name="Haerty W."/>
            <person name="Hahn M.W."/>
            <person name="Halligan D.L."/>
            <person name="Halpern A.L."/>
            <person name="Halter G.M."/>
            <person name="Han M.V."/>
            <person name="Heger A."/>
            <person name="Hillier L."/>
            <person name="Hinrichs A.S."/>
            <person name="Holmes I."/>
            <person name="Hoskins R.A."/>
            <person name="Hubisz M.J."/>
            <person name="Hultmark D."/>
            <person name="Huntley M.A."/>
            <person name="Jaffe D.B."/>
            <person name="Jagadeeshan S."/>
            <person name="Jeck W.R."/>
            <person name="Johnson J."/>
            <person name="Jones C.D."/>
            <person name="Jordan W.C."/>
            <person name="Karpen G.H."/>
            <person name="Kataoka E."/>
            <person name="Keightley P.D."/>
            <person name="Kheradpour P."/>
            <person name="Kirkness E.F."/>
            <person name="Koerich L.B."/>
            <person name="Kristiansen K."/>
            <person name="Kudrna D."/>
            <person name="Kulathinal R.J."/>
            <person name="Kumar S."/>
            <person name="Kwok R."/>
            <person name="Lander E."/>
            <person name="Langley C.H."/>
            <person name="Lapoint R."/>
            <person name="Lazzaro B.P."/>
            <person name="Lee S.J."/>
            <person name="Levesque L."/>
            <person name="Li R."/>
            <person name="Lin C.F."/>
            <person name="Lin M.F."/>
            <person name="Lindblad-Toh K."/>
            <person name="Llopart A."/>
            <person name="Long M."/>
            <person name="Low L."/>
            <person name="Lozovsky E."/>
            <person name="Lu J."/>
            <person name="Luo M."/>
            <person name="Machado C.A."/>
            <person name="Makalowski W."/>
            <person name="Marzo M."/>
            <person name="Matsuda M."/>
            <person name="Matzkin L."/>
            <person name="McAllister B."/>
            <person name="McBride C.S."/>
            <person name="McKernan B."/>
            <person name="McKernan K."/>
            <person name="Mendez-Lago M."/>
            <person name="Minx P."/>
            <person name="Mollenhauer M.U."/>
            <person name="Montooth K."/>
            <person name="Mount S.M."/>
            <person name="Mu X."/>
            <person name="Myers E."/>
            <person name="Negre B."/>
            <person name="Newfeld S."/>
            <person name="Nielsen R."/>
            <person name="Noor M.A."/>
            <person name="O'Grady P."/>
            <person name="Pachter L."/>
            <person name="Papaceit M."/>
            <person name="Parisi M.J."/>
            <person name="Parisi M."/>
            <person name="Parts L."/>
            <person name="Pedersen J.S."/>
            <person name="Pesole G."/>
            <person name="Phillippy A.M."/>
            <person name="Ponting C.P."/>
            <person name="Pop M."/>
            <person name="Porcelli D."/>
            <person name="Powell J.R."/>
            <person name="Prohaska S."/>
            <person name="Pruitt K."/>
            <person name="Puig M."/>
            <person name="Quesneville H."/>
            <person name="Ram K.R."/>
            <person name="Rand D."/>
            <person name="Rasmussen M.D."/>
            <person name="Reed L.K."/>
            <person name="Reenan R."/>
            <person name="Reily A."/>
            <person name="Remington K.A."/>
            <person name="Rieger T.T."/>
            <person name="Ritchie M.G."/>
            <person name="Robin C."/>
            <person name="Rogers Y.H."/>
            <person name="Rohde C."/>
            <person name="Rozas J."/>
            <person name="Rubenfield M.J."/>
            <person name="Ruiz A."/>
            <person name="Russo S."/>
            <person name="Salzberg S.L."/>
            <person name="Sanchez-Gracia A."/>
            <person name="Saranga D.J."/>
            <person name="Sato H."/>
            <person name="Schaeffer S.W."/>
            <person name="Schatz M.C."/>
            <person name="Schlenke T."/>
            <person name="Schwartz R."/>
            <person name="Segarra C."/>
            <person name="Singh R.S."/>
            <person name="Sirot L."/>
            <person name="Sirota M."/>
            <person name="Sisneros N.B."/>
            <person name="Smith C.D."/>
            <person name="Smith T.F."/>
            <person name="Spieth J."/>
            <person name="Stage D.E."/>
            <person name="Stark A."/>
            <person name="Stephan W."/>
            <person name="Strausberg R.L."/>
            <person name="Strempel S."/>
            <person name="Sturgill D."/>
            <person name="Sutton G."/>
            <person name="Sutton G.G."/>
            <person name="Tao W."/>
            <person name="Teichmann S."/>
            <person name="Tobari Y.N."/>
            <person name="Tomimura Y."/>
            <person name="Tsolas J.M."/>
            <person name="Valente V.L."/>
            <person name="Venter E."/>
            <person name="Venter J.C."/>
            <person name="Vicario S."/>
            <person name="Vieira F.G."/>
            <person name="Vilella A.J."/>
            <person name="Villasante A."/>
            <person name="Walenz B."/>
            <person name="Wang J."/>
            <person name="Wasserman M."/>
            <person name="Watts T."/>
            <person name="Wilson D."/>
            <person name="Wilson R.K."/>
            <person name="Wing R.A."/>
            <person name="Wolfner M.F."/>
            <person name="Wong A."/>
            <person name="Wong G.K."/>
            <person name="Wu C.I."/>
            <person name="Wu G."/>
            <person name="Yamamoto D."/>
            <person name="Yang H.P."/>
            <person name="Yang S.P."/>
            <person name="Yorke J.A."/>
            <person name="Yoshida K."/>
            <person name="Zdobnov E."/>
            <person name="Zhang P."/>
            <person name="Zhang Y."/>
            <person name="Zimin A.V."/>
            <person name="Baldwin J."/>
            <person name="Abdouelleil A."/>
            <person name="Abdulkadir J."/>
            <person name="Abebe A."/>
            <person name="Abera B."/>
            <person name="Abreu J."/>
            <person name="Acer S.C."/>
            <person name="Aftuck L."/>
            <person name="Alexander A."/>
            <person name="An P."/>
            <person name="Anderson E."/>
            <person name="Anderson S."/>
            <person name="Arachi H."/>
            <person name="Azer M."/>
            <person name="Bachantsang P."/>
            <person name="Barry A."/>
            <person name="Bayul T."/>
            <person name="Berlin A."/>
            <person name="Bessette D."/>
            <person name="Bloom T."/>
            <person name="Blye J."/>
            <person name="Boguslavskiy L."/>
            <person name="Bonnet C."/>
            <person name="Boukhgalter B."/>
            <person name="Bourzgui I."/>
            <person name="Brown A."/>
            <person name="Cahill P."/>
            <person name="Channer S."/>
            <person name="Cheshatsang Y."/>
            <person name="Chuda L."/>
            <person name="Citroen M."/>
            <person name="Collymore A."/>
            <person name="Cooke P."/>
            <person name="Costello M."/>
            <person name="D'Aco K."/>
            <person name="Daza R."/>
            <person name="De Haan G."/>
            <person name="DeGray S."/>
            <person name="DeMaso C."/>
            <person name="Dhargay N."/>
            <person name="Dooley K."/>
            <person name="Dooley E."/>
            <person name="Doricent M."/>
            <person name="Dorje P."/>
            <person name="Dorjee K."/>
            <person name="Dupes A."/>
            <person name="Elong R."/>
            <person name="Falk J."/>
            <person name="Farina A."/>
            <person name="Faro S."/>
            <person name="Ferguson D."/>
            <person name="Fisher S."/>
            <person name="Foley C.D."/>
            <person name="Franke A."/>
            <person name="Friedrich D."/>
            <person name="Gadbois L."/>
            <person name="Gearin G."/>
            <person name="Gearin C.R."/>
            <person name="Giannoukos G."/>
            <person name="Goode T."/>
            <person name="Graham J."/>
            <person name="Grandbois E."/>
            <person name="Grewal S."/>
            <person name="Gyaltsen K."/>
            <person name="Hafez N."/>
            <person name="Hagos B."/>
            <person name="Hall J."/>
            <person name="Henson C."/>
            <person name="Hollinger A."/>
            <person name="Honan T."/>
            <person name="Huard M.D."/>
            <person name="Hughes L."/>
            <person name="Hurhula B."/>
            <person name="Husby M.E."/>
            <person name="Kamat A."/>
            <person name="Kanga B."/>
            <person name="Kashin S."/>
            <person name="Khazanovich D."/>
            <person name="Kisner P."/>
            <person name="Lance K."/>
            <person name="Lara M."/>
            <person name="Lee W."/>
            <person name="Lennon N."/>
            <person name="Letendre F."/>
            <person name="LeVine R."/>
            <person name="Lipovsky A."/>
            <person name="Liu X."/>
            <person name="Liu J."/>
            <person name="Liu S."/>
            <person name="Lokyitsang T."/>
            <person name="Lokyitsang Y."/>
            <person name="Lubonja R."/>
            <person name="Lui A."/>
            <person name="MacDonald P."/>
            <person name="Magnisalis V."/>
            <person name="Maru K."/>
            <person name="Matthews C."/>
            <person name="McCusker W."/>
            <person name="McDonough S."/>
            <person name="Mehta T."/>
            <person name="Meldrim J."/>
            <person name="Meneus L."/>
            <person name="Mihai O."/>
            <person name="Mihalev A."/>
            <person name="Mihova T."/>
            <person name="Mittelman R."/>
            <person name="Mlenga V."/>
            <person name="Montmayeur A."/>
            <person name="Mulrain L."/>
            <person name="Navidi A."/>
            <person name="Naylor J."/>
            <person name="Negash T."/>
            <person name="Nguyen T."/>
            <person name="Nguyen N."/>
            <person name="Nicol R."/>
            <person name="Norbu C."/>
            <person name="Norbu N."/>
            <person name="Novod N."/>
            <person name="O'Neill B."/>
            <person name="Osman S."/>
            <person name="Markiewicz E."/>
            <person name="Oyono O.L."/>
            <person name="Patti C."/>
            <person name="Phunkhang P."/>
            <person name="Pierre F."/>
            <person name="Priest M."/>
            <person name="Raghuraman S."/>
            <person name="Rege F."/>
            <person name="Reyes R."/>
            <person name="Rise C."/>
            <person name="Rogov P."/>
            <person name="Ross K."/>
            <person name="Ryan E."/>
            <person name="Settipalli S."/>
            <person name="Shea T."/>
            <person name="Sherpa N."/>
            <person name="Shi L."/>
            <person name="Shih D."/>
            <person name="Sparrow T."/>
            <person name="Spaulding J."/>
            <person name="Stalker J."/>
            <person name="Stange-Thomann N."/>
            <person name="Stavropoulos S."/>
            <person name="Stone C."/>
            <person name="Strader C."/>
            <person name="Tesfaye S."/>
            <person name="Thomson T."/>
            <person name="Thoulutsang Y."/>
            <person name="Thoulutsang D."/>
            <person name="Topham K."/>
            <person name="Topping I."/>
            <person name="Tsamla T."/>
            <person name="Vassiliev H."/>
            <person name="Vo A."/>
            <person name="Wangchuk T."/>
            <person name="Wangdi T."/>
            <person name="Weiand M."/>
            <person name="Wilkinson J."/>
            <person name="Wilson A."/>
            <person name="Yadav S."/>
            <person name="Young G."/>
            <person name="Yu Q."/>
            <person name="Zembek L."/>
            <person name="Zhong D."/>
            <person name="Zimmer A."/>
            <person name="Zwirko Z."/>
            <person name="Jaffe D.B."/>
            <person name="Alvarez P."/>
            <person name="Brockman W."/>
            <person name="Butler J."/>
            <person name="Chin C."/>
            <person name="Gnerre S."/>
            <person name="Grabherr M."/>
            <person name="Kleber M."/>
            <person name="Mauceli E."/>
            <person name="MacCallum I."/>
        </authorList>
    </citation>
    <scope>NUCLEOTIDE SEQUENCE [LARGE SCALE GENOMIC DNA]</scope>
    <source>
        <strain evidence="3">white501</strain>
    </source>
</reference>
<protein>
    <submittedName>
        <fullName evidence="2">GD25403</fullName>
    </submittedName>
</protein>
<dbReference type="Proteomes" id="UP000000304">
    <property type="component" value="Chromosome 2R"/>
</dbReference>
<feature type="region of interest" description="Disordered" evidence="1">
    <location>
        <begin position="147"/>
        <end position="168"/>
    </location>
</feature>
<dbReference type="HOGENOM" id="CLU_1588227_0_0_1"/>
<evidence type="ECO:0000313" key="2">
    <source>
        <dbReference type="EMBL" id="EDX07640.1"/>
    </source>
</evidence>
<name>B4QCB6_DROSI</name>
<dbReference type="EMBL" id="CM000362">
    <property type="protein sequence ID" value="EDX07640.1"/>
    <property type="molecule type" value="Genomic_DNA"/>
</dbReference>
<evidence type="ECO:0000256" key="1">
    <source>
        <dbReference type="SAM" id="MobiDB-lite"/>
    </source>
</evidence>
<sequence>MLIAIAKAAKRFYAKCLRFRLFHVQLLPFLPLLSQRINVPIRLILRWQQRKNLLLLLLAWAGPNYQDDQGVNKFIQSFIETNWLTDDDDDAMLPKRWSSGSEELDLVTWAGRATTPTTNIQQPADNDNNKEELADLFALPGSGEKLRQRLDRRSTSQDVLARPESTYG</sequence>
<organism evidence="2 3">
    <name type="scientific">Drosophila simulans</name>
    <name type="common">Fruit fly</name>
    <dbReference type="NCBI Taxonomy" id="7240"/>
    <lineage>
        <taxon>Eukaryota</taxon>
        <taxon>Metazoa</taxon>
        <taxon>Ecdysozoa</taxon>
        <taxon>Arthropoda</taxon>
        <taxon>Hexapoda</taxon>
        <taxon>Insecta</taxon>
        <taxon>Pterygota</taxon>
        <taxon>Neoptera</taxon>
        <taxon>Endopterygota</taxon>
        <taxon>Diptera</taxon>
        <taxon>Brachycera</taxon>
        <taxon>Muscomorpha</taxon>
        <taxon>Ephydroidea</taxon>
        <taxon>Drosophilidae</taxon>
        <taxon>Drosophila</taxon>
        <taxon>Sophophora</taxon>
    </lineage>
</organism>
<keyword evidence="3" id="KW-1185">Reference proteome</keyword>
<proteinExistence type="predicted"/>
<accession>B4QCB6</accession>